<keyword evidence="4" id="KW-0121">Carboxypeptidase</keyword>
<proteinExistence type="inferred from homology"/>
<dbReference type="InterPro" id="IPR050396">
    <property type="entry name" value="Glycosyltr_51/Transpeptidase"/>
</dbReference>
<comment type="catalytic activity">
    <reaction evidence="16">
        <text>Preferential cleavage: (Ac)2-L-Lys-D-Ala-|-D-Ala. Also transpeptidation of peptidyl-alanyl moieties that are N-acyl substituents of D-alanine.</text>
        <dbReference type="EC" id="3.4.16.4"/>
    </reaction>
</comment>
<dbReference type="NCBIfam" id="TIGR02074">
    <property type="entry name" value="PBP_1a_fam"/>
    <property type="match status" value="1"/>
</dbReference>
<dbReference type="SUPFAM" id="SSF53955">
    <property type="entry name" value="Lysozyme-like"/>
    <property type="match status" value="1"/>
</dbReference>
<keyword evidence="5" id="KW-0645">Protease</keyword>
<gene>
    <name evidence="21" type="ORF">GH741_16010</name>
</gene>
<keyword evidence="12 18" id="KW-1133">Transmembrane helix</keyword>
<comment type="similarity">
    <text evidence="2">In the N-terminal section; belongs to the glycosyltransferase 51 family.</text>
</comment>
<feature type="domain" description="Penicillin-binding protein transpeptidase" evidence="19">
    <location>
        <begin position="328"/>
        <end position="597"/>
    </location>
</feature>
<keyword evidence="10" id="KW-0133">Cell shape</keyword>
<evidence type="ECO:0000256" key="17">
    <source>
        <dbReference type="ARBA" id="ARBA00049902"/>
    </source>
</evidence>
<dbReference type="Gene3D" id="1.10.3810.10">
    <property type="entry name" value="Biosynthetic peptidoglycan transglycosylase-like"/>
    <property type="match status" value="1"/>
</dbReference>
<name>A0A6A8DMA2_9BACI</name>
<keyword evidence="13 18" id="KW-0472">Membrane</keyword>
<evidence type="ECO:0000259" key="19">
    <source>
        <dbReference type="Pfam" id="PF00905"/>
    </source>
</evidence>
<organism evidence="21 22">
    <name type="scientific">Aquibacillus halophilus</name>
    <dbReference type="NCBI Taxonomy" id="930132"/>
    <lineage>
        <taxon>Bacteria</taxon>
        <taxon>Bacillati</taxon>
        <taxon>Bacillota</taxon>
        <taxon>Bacilli</taxon>
        <taxon>Bacillales</taxon>
        <taxon>Bacillaceae</taxon>
        <taxon>Aquibacillus</taxon>
    </lineage>
</organism>
<evidence type="ECO:0000256" key="12">
    <source>
        <dbReference type="ARBA" id="ARBA00022989"/>
    </source>
</evidence>
<dbReference type="PANTHER" id="PTHR32282">
    <property type="entry name" value="BINDING PROTEIN TRANSPEPTIDASE, PUTATIVE-RELATED"/>
    <property type="match status" value="1"/>
</dbReference>
<evidence type="ECO:0000259" key="20">
    <source>
        <dbReference type="Pfam" id="PF00912"/>
    </source>
</evidence>
<dbReference type="GO" id="GO:0009252">
    <property type="term" value="P:peptidoglycan biosynthetic process"/>
    <property type="evidence" value="ECO:0007669"/>
    <property type="project" value="UniProtKB-KW"/>
</dbReference>
<evidence type="ECO:0000256" key="11">
    <source>
        <dbReference type="ARBA" id="ARBA00022984"/>
    </source>
</evidence>
<evidence type="ECO:0000256" key="14">
    <source>
        <dbReference type="ARBA" id="ARBA00023268"/>
    </source>
</evidence>
<dbReference type="InterPro" id="IPR012338">
    <property type="entry name" value="Beta-lactam/transpept-like"/>
</dbReference>
<evidence type="ECO:0000256" key="3">
    <source>
        <dbReference type="ARBA" id="ARBA00022475"/>
    </source>
</evidence>
<evidence type="ECO:0000256" key="4">
    <source>
        <dbReference type="ARBA" id="ARBA00022645"/>
    </source>
</evidence>
<evidence type="ECO:0000313" key="21">
    <source>
        <dbReference type="EMBL" id="MRH44147.1"/>
    </source>
</evidence>
<keyword evidence="14" id="KW-0511">Multifunctional enzyme</keyword>
<dbReference type="GO" id="GO:0008360">
    <property type="term" value="P:regulation of cell shape"/>
    <property type="evidence" value="ECO:0007669"/>
    <property type="project" value="UniProtKB-KW"/>
</dbReference>
<evidence type="ECO:0000256" key="2">
    <source>
        <dbReference type="ARBA" id="ARBA00007739"/>
    </source>
</evidence>
<dbReference type="Proteomes" id="UP000799092">
    <property type="component" value="Unassembled WGS sequence"/>
</dbReference>
<reference evidence="21" key="1">
    <citation type="submission" date="2019-11" db="EMBL/GenBank/DDBJ databases">
        <authorList>
            <person name="Li J."/>
        </authorList>
    </citation>
    <scope>NUCLEOTIDE SEQUENCE</scope>
    <source>
        <strain evidence="21">B6B</strain>
    </source>
</reference>
<feature type="domain" description="Glycosyl transferase family 51" evidence="20">
    <location>
        <begin position="61"/>
        <end position="235"/>
    </location>
</feature>
<keyword evidence="11" id="KW-0573">Peptidoglycan synthesis</keyword>
<keyword evidence="15" id="KW-0961">Cell wall biogenesis/degradation</keyword>
<keyword evidence="8 18" id="KW-0812">Transmembrane</keyword>
<keyword evidence="7" id="KW-0808">Transferase</keyword>
<evidence type="ECO:0000256" key="9">
    <source>
        <dbReference type="ARBA" id="ARBA00022801"/>
    </source>
</evidence>
<evidence type="ECO:0000313" key="22">
    <source>
        <dbReference type="Proteomes" id="UP000799092"/>
    </source>
</evidence>
<keyword evidence="9" id="KW-0378">Hydrolase</keyword>
<sequence length="720" mass="80928">MNKFKQLLSWILKIKWPIIVLGLTILLGIIGYLFILFGGRFVVDDKDFILPSTTTIVTKEGNTVAKLYDENRSPVKIDNIPDHVENAFLAIEDQRFYDHAGVDFTSVMRAIYRDIIAGGKVEGGSTITQQLAKNLFLNNDKTWMRKTKEVMASIYLERNFSKTQIIELYLNEIYFAHGLYGIGSATEFYFNKKVDDLTITEGAMLAALSKAPNTYSPVNNPEKAIERRNLVLQQMNKLNMIETEEMIQLQGKTLGLNQSVVKEKPWMDDYIDLVIKEAADELQLTLPELKRGGYQIVINLNEQAQEIAYQHLQNDSYFYGSTEGVQAAFVLVNKEQGEIEAILAGRDFSAGDINRALVPRQPGSVIKPLAVYGPAMMLDDYKPYTLLPDEKRTYNGNYTPTNFDDQYSGSVTMYDAIKQSKNAPAVWLLDQIGIDYSKSYLEKMSITLPDDGLSIALGGLEHGLTPVQLAEGYRSFIQDGEWTSANVIDKVYDRYGVELNKSSKQTKEVFSPQVAWNMVRMLESVITEGTGTSGDYDKALAGKTGTTQHPNATGHIKDAWFVGITPDYVTSLWMGYDQSDESQYLTKGSEAPTILTKSILKELSKQQPLSATFDQPENVEDLPEPVRLPKISDLQAEYELGGFSLVRGKLTWTATDRRIVYQIYKENDDGNDELIGEVDGQGDYTINRVNVFNSSTYYVVPYDPITKQQGARSNRAVLSF</sequence>
<evidence type="ECO:0000256" key="18">
    <source>
        <dbReference type="SAM" id="Phobius"/>
    </source>
</evidence>
<dbReference type="InterPro" id="IPR036950">
    <property type="entry name" value="PBP_transglycosylase"/>
</dbReference>
<dbReference type="RefSeq" id="WP_153737762.1">
    <property type="nucleotide sequence ID" value="NZ_WJNG01000014.1"/>
</dbReference>
<dbReference type="GO" id="GO:0009002">
    <property type="term" value="F:serine-type D-Ala-D-Ala carboxypeptidase activity"/>
    <property type="evidence" value="ECO:0007669"/>
    <property type="project" value="UniProtKB-EC"/>
</dbReference>
<dbReference type="InterPro" id="IPR023346">
    <property type="entry name" value="Lysozyme-like_dom_sf"/>
</dbReference>
<dbReference type="InterPro" id="IPR001264">
    <property type="entry name" value="Glyco_trans_51"/>
</dbReference>
<dbReference type="EMBL" id="WJNG01000014">
    <property type="protein sequence ID" value="MRH44147.1"/>
    <property type="molecule type" value="Genomic_DNA"/>
</dbReference>
<protein>
    <submittedName>
        <fullName evidence="21">PBP1A family penicillin-binding protein</fullName>
    </submittedName>
</protein>
<evidence type="ECO:0000256" key="16">
    <source>
        <dbReference type="ARBA" id="ARBA00034000"/>
    </source>
</evidence>
<evidence type="ECO:0000256" key="7">
    <source>
        <dbReference type="ARBA" id="ARBA00022679"/>
    </source>
</evidence>
<evidence type="ECO:0000256" key="1">
    <source>
        <dbReference type="ARBA" id="ARBA00007090"/>
    </source>
</evidence>
<dbReference type="GO" id="GO:0030288">
    <property type="term" value="C:outer membrane-bounded periplasmic space"/>
    <property type="evidence" value="ECO:0007669"/>
    <property type="project" value="TreeGrafter"/>
</dbReference>
<dbReference type="OrthoDB" id="9766909at2"/>
<dbReference type="Gene3D" id="3.40.710.10">
    <property type="entry name" value="DD-peptidase/beta-lactamase superfamily"/>
    <property type="match status" value="1"/>
</dbReference>
<keyword evidence="22" id="KW-1185">Reference proteome</keyword>
<evidence type="ECO:0000256" key="15">
    <source>
        <dbReference type="ARBA" id="ARBA00023316"/>
    </source>
</evidence>
<dbReference type="Pfam" id="PF00912">
    <property type="entry name" value="Transgly"/>
    <property type="match status" value="1"/>
</dbReference>
<accession>A0A6A8DMA2</accession>
<keyword evidence="3" id="KW-1003">Cell membrane</keyword>
<keyword evidence="6" id="KW-0328">Glycosyltransferase</keyword>
<evidence type="ECO:0000256" key="8">
    <source>
        <dbReference type="ARBA" id="ARBA00022692"/>
    </source>
</evidence>
<comment type="similarity">
    <text evidence="1">In the C-terminal section; belongs to the transpeptidase family.</text>
</comment>
<comment type="catalytic activity">
    <reaction evidence="17">
        <text>[GlcNAc-(1-&gt;4)-Mur2Ac(oyl-L-Ala-gamma-D-Glu-L-Lys-D-Ala-D-Ala)](n)-di-trans,octa-cis-undecaprenyl diphosphate + beta-D-GlcNAc-(1-&gt;4)-Mur2Ac(oyl-L-Ala-gamma-D-Glu-L-Lys-D-Ala-D-Ala)-di-trans,octa-cis-undecaprenyl diphosphate = [GlcNAc-(1-&gt;4)-Mur2Ac(oyl-L-Ala-gamma-D-Glu-L-Lys-D-Ala-D-Ala)](n+1)-di-trans,octa-cis-undecaprenyl diphosphate + di-trans,octa-cis-undecaprenyl diphosphate + H(+)</text>
        <dbReference type="Rhea" id="RHEA:23708"/>
        <dbReference type="Rhea" id="RHEA-COMP:9602"/>
        <dbReference type="Rhea" id="RHEA-COMP:9603"/>
        <dbReference type="ChEBI" id="CHEBI:15378"/>
        <dbReference type="ChEBI" id="CHEBI:58405"/>
        <dbReference type="ChEBI" id="CHEBI:60033"/>
        <dbReference type="ChEBI" id="CHEBI:78435"/>
        <dbReference type="EC" id="2.4.99.28"/>
    </reaction>
</comment>
<dbReference type="GO" id="GO:0008658">
    <property type="term" value="F:penicillin binding"/>
    <property type="evidence" value="ECO:0007669"/>
    <property type="project" value="InterPro"/>
</dbReference>
<dbReference type="InterPro" id="IPR001460">
    <property type="entry name" value="PCN-bd_Tpept"/>
</dbReference>
<dbReference type="GO" id="GO:0071555">
    <property type="term" value="P:cell wall organization"/>
    <property type="evidence" value="ECO:0007669"/>
    <property type="project" value="UniProtKB-KW"/>
</dbReference>
<dbReference type="Pfam" id="PF00905">
    <property type="entry name" value="Transpeptidase"/>
    <property type="match status" value="1"/>
</dbReference>
<evidence type="ECO:0000256" key="5">
    <source>
        <dbReference type="ARBA" id="ARBA00022670"/>
    </source>
</evidence>
<comment type="caution">
    <text evidence="21">The sequence shown here is derived from an EMBL/GenBank/DDBJ whole genome shotgun (WGS) entry which is preliminary data.</text>
</comment>
<dbReference type="FunFam" id="1.10.3810.10:FF:000001">
    <property type="entry name" value="Penicillin-binding protein 1A"/>
    <property type="match status" value="1"/>
</dbReference>
<dbReference type="PANTHER" id="PTHR32282:SF32">
    <property type="entry name" value="PENICILLIN-BINDING PROTEIN 2A"/>
    <property type="match status" value="1"/>
</dbReference>
<dbReference type="GO" id="GO:0008955">
    <property type="term" value="F:peptidoglycan glycosyltransferase activity"/>
    <property type="evidence" value="ECO:0007669"/>
    <property type="project" value="UniProtKB-EC"/>
</dbReference>
<evidence type="ECO:0000256" key="13">
    <source>
        <dbReference type="ARBA" id="ARBA00023136"/>
    </source>
</evidence>
<dbReference type="GO" id="GO:0006508">
    <property type="term" value="P:proteolysis"/>
    <property type="evidence" value="ECO:0007669"/>
    <property type="project" value="UniProtKB-KW"/>
</dbReference>
<dbReference type="SUPFAM" id="SSF56601">
    <property type="entry name" value="beta-lactamase/transpeptidase-like"/>
    <property type="match status" value="1"/>
</dbReference>
<evidence type="ECO:0000256" key="6">
    <source>
        <dbReference type="ARBA" id="ARBA00022676"/>
    </source>
</evidence>
<feature type="transmembrane region" description="Helical" evidence="18">
    <location>
        <begin position="20"/>
        <end position="43"/>
    </location>
</feature>
<dbReference type="AlphaFoldDB" id="A0A6A8DMA2"/>
<evidence type="ECO:0000256" key="10">
    <source>
        <dbReference type="ARBA" id="ARBA00022960"/>
    </source>
</evidence>